<organism evidence="1 2">
    <name type="scientific">Tritonibacter mobilis F1926</name>
    <dbReference type="NCBI Taxonomy" id="1265309"/>
    <lineage>
        <taxon>Bacteria</taxon>
        <taxon>Pseudomonadati</taxon>
        <taxon>Pseudomonadota</taxon>
        <taxon>Alphaproteobacteria</taxon>
        <taxon>Rhodobacterales</taxon>
        <taxon>Paracoccaceae</taxon>
        <taxon>Tritonibacter</taxon>
    </lineage>
</organism>
<gene>
    <name evidence="1" type="ORF">K529_013995</name>
</gene>
<sequence>MKHCSEQKALWTEEHVNISEREKQMNRHFNTPKSGIAPVKIDVIPTEDDLARIVQYCFKSPFKCKTFYKNEAKGIQMQHESMQGNRNIRLQRLMELNSLIDIRKLLISGGDGVRIKSDAAALLKAILDFQSVGSVEPLTIKDVENFWRKMRKRSKHQRYKKPKVSF</sequence>
<proteinExistence type="predicted"/>
<reference evidence="1 2" key="1">
    <citation type="journal article" date="2016" name="ISME J.">
        <title>Global occurrence and heterogeneity of the Roseobacter-clade species Ruegeria mobilis.</title>
        <authorList>
            <person name="Sonnenschein E."/>
            <person name="Gram L."/>
        </authorList>
    </citation>
    <scope>NUCLEOTIDE SEQUENCE [LARGE SCALE GENOMIC DNA]</scope>
    <source>
        <strain evidence="1 2">F1926</strain>
    </source>
</reference>
<dbReference type="RefSeq" id="WP_005619551.1">
    <property type="nucleotide sequence ID" value="NZ_CP015230.1"/>
</dbReference>
<name>A0A1B1A5M4_9RHOB</name>
<dbReference type="KEGG" id="rmb:K529_013995"/>
<dbReference type="AlphaFoldDB" id="A0A1B1A5M4"/>
<dbReference type="EMBL" id="CP015230">
    <property type="protein sequence ID" value="ANP41884.1"/>
    <property type="molecule type" value="Genomic_DNA"/>
</dbReference>
<dbReference type="Proteomes" id="UP000013243">
    <property type="component" value="Chromosome"/>
</dbReference>
<protein>
    <submittedName>
        <fullName evidence="1">Uncharacterized protein</fullName>
    </submittedName>
</protein>
<dbReference type="GeneID" id="28250967"/>
<evidence type="ECO:0000313" key="1">
    <source>
        <dbReference type="EMBL" id="ANP41884.1"/>
    </source>
</evidence>
<evidence type="ECO:0000313" key="2">
    <source>
        <dbReference type="Proteomes" id="UP000013243"/>
    </source>
</evidence>
<accession>A0A1B1A5M4</accession>